<evidence type="ECO:0000256" key="2">
    <source>
        <dbReference type="SAM" id="MobiDB-lite"/>
    </source>
</evidence>
<dbReference type="Gene3D" id="1.10.4020.10">
    <property type="entry name" value="DNA breaking-rejoining enzymes"/>
    <property type="match status" value="1"/>
</dbReference>
<feature type="region of interest" description="Disordered" evidence="2">
    <location>
        <begin position="183"/>
        <end position="216"/>
    </location>
</feature>
<evidence type="ECO:0000313" key="5">
    <source>
        <dbReference type="Proteomes" id="UP001474421"/>
    </source>
</evidence>
<keyword evidence="5" id="KW-1185">Reference proteome</keyword>
<dbReference type="CDD" id="cd07936">
    <property type="entry name" value="SCAN"/>
    <property type="match status" value="1"/>
</dbReference>
<dbReference type="InterPro" id="IPR038269">
    <property type="entry name" value="SCAN_sf"/>
</dbReference>
<evidence type="ECO:0000259" key="3">
    <source>
        <dbReference type="PROSITE" id="PS50804"/>
    </source>
</evidence>
<dbReference type="PANTHER" id="PTHR45935:SF15">
    <property type="entry name" value="SCAN BOX DOMAIN-CONTAINING PROTEIN"/>
    <property type="match status" value="1"/>
</dbReference>
<evidence type="ECO:0000313" key="4">
    <source>
        <dbReference type="EMBL" id="KAK9405374.1"/>
    </source>
</evidence>
<organism evidence="4 5">
    <name type="scientific">Crotalus adamanteus</name>
    <name type="common">Eastern diamondback rattlesnake</name>
    <dbReference type="NCBI Taxonomy" id="8729"/>
    <lineage>
        <taxon>Eukaryota</taxon>
        <taxon>Metazoa</taxon>
        <taxon>Chordata</taxon>
        <taxon>Craniata</taxon>
        <taxon>Vertebrata</taxon>
        <taxon>Euteleostomi</taxon>
        <taxon>Lepidosauria</taxon>
        <taxon>Squamata</taxon>
        <taxon>Bifurcata</taxon>
        <taxon>Unidentata</taxon>
        <taxon>Episquamata</taxon>
        <taxon>Toxicofera</taxon>
        <taxon>Serpentes</taxon>
        <taxon>Colubroidea</taxon>
        <taxon>Viperidae</taxon>
        <taxon>Crotalinae</taxon>
        <taxon>Crotalus</taxon>
    </lineage>
</organism>
<feature type="compositionally biased region" description="Polar residues" evidence="2">
    <location>
        <begin position="186"/>
        <end position="195"/>
    </location>
</feature>
<keyword evidence="1" id="KW-0539">Nucleus</keyword>
<sequence length="549" mass="60565">MMEEQDLASLEAGRSLDVLEVGNGAEFWGKKVQKILRGVHGCWAEQHKRFREFCYQEAEGPREVWSRIHDLCHKWLKPKRHTKAQILDLVILEQFLKILPPEMGNWVRECGPETSSEAVALAEGFLLSEIEGAQAQGMLARPASEFPDTENLSADINPRPRFEKIVDDKAASLENEMAVDGGMGTASLQSDQGSGPVNKVATEERTPFNPNQMDTIEENYGTLPSLVPQTKFTSWQEVTEEPSVKDSQGEERPADDDKSSKQDKQKFEEKQKWGEKPVPFEEADFSQIPKLEEYNAEMKNTSNSREKPLKSLESGGGLSEQRVFSEGSQEGNSGGGGQRQDSETEPERPLSPQCGLSRQKHSLSLTLGEHEDALDVRVRSCICGAGGVGPPTASLGIGVPGEGDPAADPFLPRGLQAKKPFLCAKFCLWRFPERVEAAALHAREDKRSELGCFYPGSLSCRWQERGQDPPEGAPRKQPPASDELLLLAAGRSGRSISPDAFKGGQEVTVPTPRARFAGRGPSLQTEPSFLRWPFLSRSCPAWEAPPSSW</sequence>
<comment type="caution">
    <text evidence="4">The sequence shown here is derived from an EMBL/GenBank/DDBJ whole genome shotgun (WGS) entry which is preliminary data.</text>
</comment>
<feature type="region of interest" description="Disordered" evidence="2">
    <location>
        <begin position="463"/>
        <end position="482"/>
    </location>
</feature>
<name>A0AAW1BT75_CROAD</name>
<accession>A0AAW1BT75</accession>
<dbReference type="EMBL" id="JAOTOJ010000002">
    <property type="protein sequence ID" value="KAK9405374.1"/>
    <property type="molecule type" value="Genomic_DNA"/>
</dbReference>
<dbReference type="SUPFAM" id="SSF47353">
    <property type="entry name" value="Retrovirus capsid dimerization domain-like"/>
    <property type="match status" value="1"/>
</dbReference>
<dbReference type="Proteomes" id="UP001474421">
    <property type="component" value="Unassembled WGS sequence"/>
</dbReference>
<feature type="region of interest" description="Disordered" evidence="2">
    <location>
        <begin position="235"/>
        <end position="357"/>
    </location>
</feature>
<reference evidence="4 5" key="1">
    <citation type="journal article" date="2024" name="Proc. Natl. Acad. Sci. U.S.A.">
        <title>The genetic regulatory architecture and epigenomic basis for age-related changes in rattlesnake venom.</title>
        <authorList>
            <person name="Hogan M.P."/>
            <person name="Holding M.L."/>
            <person name="Nystrom G.S."/>
            <person name="Colston T.J."/>
            <person name="Bartlett D.A."/>
            <person name="Mason A.J."/>
            <person name="Ellsworth S.A."/>
            <person name="Rautsaw R.M."/>
            <person name="Lawrence K.C."/>
            <person name="Strickland J.L."/>
            <person name="He B."/>
            <person name="Fraser P."/>
            <person name="Margres M.J."/>
            <person name="Gilbert D.M."/>
            <person name="Gibbs H.L."/>
            <person name="Parkinson C.L."/>
            <person name="Rokyta D.R."/>
        </authorList>
    </citation>
    <scope>NUCLEOTIDE SEQUENCE [LARGE SCALE GENOMIC DNA]</scope>
    <source>
        <strain evidence="4">DRR0105</strain>
    </source>
</reference>
<dbReference type="AlphaFoldDB" id="A0AAW1BT75"/>
<dbReference type="InterPro" id="IPR003309">
    <property type="entry name" value="SCAN_dom"/>
</dbReference>
<dbReference type="PROSITE" id="PS50804">
    <property type="entry name" value="SCAN_BOX"/>
    <property type="match status" value="1"/>
</dbReference>
<dbReference type="PANTHER" id="PTHR45935">
    <property type="entry name" value="PROTEIN ZBED8-RELATED"/>
    <property type="match status" value="1"/>
</dbReference>
<proteinExistence type="predicted"/>
<evidence type="ECO:0000256" key="1">
    <source>
        <dbReference type="ARBA" id="ARBA00023242"/>
    </source>
</evidence>
<feature type="domain" description="SCAN box" evidence="3">
    <location>
        <begin position="47"/>
        <end position="125"/>
    </location>
</feature>
<dbReference type="FunFam" id="1.10.4020.10:FF:000005">
    <property type="entry name" value="Uncharacterized protein"/>
    <property type="match status" value="1"/>
</dbReference>
<dbReference type="SMART" id="SM00431">
    <property type="entry name" value="SCAN"/>
    <property type="match status" value="1"/>
</dbReference>
<protein>
    <submittedName>
        <fullName evidence="4">Zinc finger protein</fullName>
    </submittedName>
</protein>
<gene>
    <name evidence="4" type="ORF">NXF25_004148</name>
</gene>
<feature type="compositionally biased region" description="Basic and acidic residues" evidence="2">
    <location>
        <begin position="242"/>
        <end position="279"/>
    </location>
</feature>
<feature type="region of interest" description="Disordered" evidence="2">
    <location>
        <begin position="495"/>
        <end position="522"/>
    </location>
</feature>
<dbReference type="InterPro" id="IPR050916">
    <property type="entry name" value="SCAN-C2H2_zinc_finger"/>
</dbReference>
<dbReference type="Pfam" id="PF02023">
    <property type="entry name" value="SCAN"/>
    <property type="match status" value="1"/>
</dbReference>